<gene>
    <name evidence="1" type="ORF">GBF38_021279</name>
</gene>
<proteinExistence type="predicted"/>
<keyword evidence="2" id="KW-1185">Reference proteome</keyword>
<accession>A0ACB7FFR5</accession>
<dbReference type="Proteomes" id="UP000805704">
    <property type="component" value="Chromosome 11"/>
</dbReference>
<name>A0ACB7FFR5_NIBAL</name>
<feature type="non-terminal residue" evidence="1">
    <location>
        <position position="1"/>
    </location>
</feature>
<organism evidence="1 2">
    <name type="scientific">Nibea albiflora</name>
    <name type="common">Yellow drum</name>
    <name type="synonym">Corvina albiflora</name>
    <dbReference type="NCBI Taxonomy" id="240163"/>
    <lineage>
        <taxon>Eukaryota</taxon>
        <taxon>Metazoa</taxon>
        <taxon>Chordata</taxon>
        <taxon>Craniata</taxon>
        <taxon>Vertebrata</taxon>
        <taxon>Euteleostomi</taxon>
        <taxon>Actinopterygii</taxon>
        <taxon>Neopterygii</taxon>
        <taxon>Teleostei</taxon>
        <taxon>Neoteleostei</taxon>
        <taxon>Acanthomorphata</taxon>
        <taxon>Eupercaria</taxon>
        <taxon>Sciaenidae</taxon>
        <taxon>Nibea</taxon>
    </lineage>
</organism>
<comment type="caution">
    <text evidence="1">The sequence shown here is derived from an EMBL/GenBank/DDBJ whole genome shotgun (WGS) entry which is preliminary data.</text>
</comment>
<sequence length="111" mass="12265">AVFRCISLCKHPEAPSQAVKLLCTNKPSSLTAKKTSSRSVKMTHSSLVFESGVMAAKQAGWLTSLASPPKDSHYRGHYIQRRRRDNTNSVLEPCRASVERSASPRIVLPRC</sequence>
<protein>
    <submittedName>
        <fullName evidence="1">Uncharacterized protein</fullName>
    </submittedName>
</protein>
<reference evidence="1" key="1">
    <citation type="submission" date="2020-04" db="EMBL/GenBank/DDBJ databases">
        <title>A chromosome-scale assembly and high-density genetic map of the yellow drum (Nibea albiflora) genome.</title>
        <authorList>
            <person name="Xu D."/>
            <person name="Zhang W."/>
            <person name="Chen R."/>
            <person name="Tan P."/>
            <person name="Wang L."/>
            <person name="Song H."/>
            <person name="Tian L."/>
            <person name="Zhu Q."/>
            <person name="Wang B."/>
        </authorList>
    </citation>
    <scope>NUCLEOTIDE SEQUENCE</scope>
    <source>
        <strain evidence="1">ZJHYS-2018</strain>
    </source>
</reference>
<dbReference type="EMBL" id="CM024799">
    <property type="protein sequence ID" value="KAG8013077.1"/>
    <property type="molecule type" value="Genomic_DNA"/>
</dbReference>
<evidence type="ECO:0000313" key="1">
    <source>
        <dbReference type="EMBL" id="KAG8013077.1"/>
    </source>
</evidence>
<evidence type="ECO:0000313" key="2">
    <source>
        <dbReference type="Proteomes" id="UP000805704"/>
    </source>
</evidence>